<reference evidence="9" key="1">
    <citation type="submission" date="2021-01" db="EMBL/GenBank/DDBJ databases">
        <authorList>
            <person name="Corre E."/>
            <person name="Pelletier E."/>
            <person name="Niang G."/>
            <person name="Scheremetjew M."/>
            <person name="Finn R."/>
            <person name="Kale V."/>
            <person name="Holt S."/>
            <person name="Cochrane G."/>
            <person name="Meng A."/>
            <person name="Brown T."/>
            <person name="Cohen L."/>
        </authorList>
    </citation>
    <scope>NUCLEOTIDE SEQUENCE</scope>
    <source>
        <strain evidence="9">CCMP1510</strain>
    </source>
</reference>
<keyword evidence="5 7" id="KW-0594">Phospholipid biosynthesis</keyword>
<dbReference type="PIRSF" id="PIRSF000850">
    <property type="entry name" value="Phospholipase_D_PSS"/>
    <property type="match status" value="1"/>
</dbReference>
<dbReference type="InterPro" id="IPR025202">
    <property type="entry name" value="PLD-like_dom"/>
</dbReference>
<name>A0A7S3JRV9_9STRA</name>
<feature type="domain" description="Phospholipase D-like" evidence="8">
    <location>
        <begin position="28"/>
        <end position="176"/>
    </location>
</feature>
<dbReference type="UniPathway" id="UPA00084">
    <property type="reaction ID" value="UER00503"/>
</dbReference>
<dbReference type="Gene3D" id="3.30.870.10">
    <property type="entry name" value="Endonuclease Chain A"/>
    <property type="match status" value="2"/>
</dbReference>
<dbReference type="GO" id="GO:0008444">
    <property type="term" value="F:CDP-diacylglycerol-glycerol-3-phosphate 3-phosphatidyltransferase activity"/>
    <property type="evidence" value="ECO:0007669"/>
    <property type="project" value="UniProtKB-EC"/>
</dbReference>
<dbReference type="EC" id="2.7.8.5" evidence="7"/>
<keyword evidence="7" id="KW-0496">Mitochondrion</keyword>
<comment type="similarity">
    <text evidence="7">Belongs to the CDP-alcohol phosphatidyltransferase class-II family.</text>
</comment>
<evidence type="ECO:0000256" key="5">
    <source>
        <dbReference type="ARBA" id="ARBA00023209"/>
    </source>
</evidence>
<evidence type="ECO:0000256" key="6">
    <source>
        <dbReference type="ARBA" id="ARBA00023264"/>
    </source>
</evidence>
<dbReference type="SUPFAM" id="SSF56024">
    <property type="entry name" value="Phospholipase D/nuclease"/>
    <property type="match status" value="1"/>
</dbReference>
<dbReference type="InterPro" id="IPR016270">
    <property type="entry name" value="PGS1"/>
</dbReference>
<dbReference type="AlphaFoldDB" id="A0A7S3JRV9"/>
<comment type="pathway">
    <text evidence="7">Phospholipid metabolism; phosphatidylglycerol biosynthesis; phosphatidylglycerol from CDP-diacylglycerol: step 1/2.</text>
</comment>
<dbReference type="GO" id="GO:0005524">
    <property type="term" value="F:ATP binding"/>
    <property type="evidence" value="ECO:0007669"/>
    <property type="project" value="UniProtKB-KW"/>
</dbReference>
<dbReference type="PANTHER" id="PTHR12586">
    <property type="entry name" value="CDP-DIACYLGLYCEROL--SERINE O-PHOSPHATIDYLTRANSFERASE"/>
    <property type="match status" value="1"/>
</dbReference>
<proteinExistence type="inferred from homology"/>
<dbReference type="EMBL" id="HBIJ01002925">
    <property type="protein sequence ID" value="CAE0361282.1"/>
    <property type="molecule type" value="Transcribed_RNA"/>
</dbReference>
<keyword evidence="6 7" id="KW-1208">Phospholipid metabolism</keyword>
<organism evidence="9">
    <name type="scientific">Aureoumbra lagunensis</name>
    <dbReference type="NCBI Taxonomy" id="44058"/>
    <lineage>
        <taxon>Eukaryota</taxon>
        <taxon>Sar</taxon>
        <taxon>Stramenopiles</taxon>
        <taxon>Ochrophyta</taxon>
        <taxon>Pelagophyceae</taxon>
        <taxon>Pelagomonadales</taxon>
        <taxon>Aureoumbra</taxon>
    </lineage>
</organism>
<dbReference type="GO" id="GO:0005739">
    <property type="term" value="C:mitochondrion"/>
    <property type="evidence" value="ECO:0007669"/>
    <property type="project" value="UniProtKB-SubCell"/>
</dbReference>
<dbReference type="GO" id="GO:0032049">
    <property type="term" value="P:cardiolipin biosynthetic process"/>
    <property type="evidence" value="ECO:0007669"/>
    <property type="project" value="InterPro"/>
</dbReference>
<evidence type="ECO:0000313" key="9">
    <source>
        <dbReference type="EMBL" id="CAE0361282.1"/>
    </source>
</evidence>
<comment type="subcellular location">
    <subcellularLocation>
        <location evidence="7">Mitochondrion</location>
    </subcellularLocation>
</comment>
<evidence type="ECO:0000259" key="8">
    <source>
        <dbReference type="Pfam" id="PF13091"/>
    </source>
</evidence>
<dbReference type="Pfam" id="PF13091">
    <property type="entry name" value="PLDc_2"/>
    <property type="match status" value="1"/>
</dbReference>
<dbReference type="PANTHER" id="PTHR12586:SF1">
    <property type="entry name" value="CDP-DIACYLGLYCEROL--GLYCEROL-3-PHOSPHATE 3-PHOSPHATIDYLTRANSFERASE, MITOCHONDRIAL"/>
    <property type="match status" value="1"/>
</dbReference>
<evidence type="ECO:0000256" key="7">
    <source>
        <dbReference type="RuleBase" id="RU365024"/>
    </source>
</evidence>
<comment type="function">
    <text evidence="7">Functions in the biosynthesis of the anionic phospholipids phosphatidylglycerol and cardiolipin.</text>
</comment>
<accession>A0A7S3JRV9</accession>
<gene>
    <name evidence="9" type="ORF">ALAG00032_LOCUS2015</name>
</gene>
<keyword evidence="1 7" id="KW-0444">Lipid biosynthesis</keyword>
<evidence type="ECO:0000256" key="3">
    <source>
        <dbReference type="ARBA" id="ARBA00022737"/>
    </source>
</evidence>
<keyword evidence="4 7" id="KW-0443">Lipid metabolism</keyword>
<keyword evidence="7" id="KW-0067">ATP-binding</keyword>
<evidence type="ECO:0000256" key="1">
    <source>
        <dbReference type="ARBA" id="ARBA00022516"/>
    </source>
</evidence>
<protein>
    <recommendedName>
        <fullName evidence="7">CDP-diacylglycerol--glycerol-3-phosphate 3-phosphatidyltransferase</fullName>
        <ecNumber evidence="7">2.7.8.5</ecNumber>
    </recommendedName>
</protein>
<keyword evidence="3" id="KW-0677">Repeat</keyword>
<comment type="catalytic activity">
    <reaction evidence="7">
        <text>a CDP-1,2-diacyl-sn-glycerol + sn-glycerol 3-phosphate = a 1,2-diacyl-sn-glycero-3-phospho-(1'-sn-glycero-3'-phosphate) + CMP + H(+)</text>
        <dbReference type="Rhea" id="RHEA:12593"/>
        <dbReference type="ChEBI" id="CHEBI:15378"/>
        <dbReference type="ChEBI" id="CHEBI:57597"/>
        <dbReference type="ChEBI" id="CHEBI:58332"/>
        <dbReference type="ChEBI" id="CHEBI:60110"/>
        <dbReference type="ChEBI" id="CHEBI:60377"/>
        <dbReference type="EC" id="2.7.8.5"/>
    </reaction>
</comment>
<evidence type="ECO:0000256" key="4">
    <source>
        <dbReference type="ARBA" id="ARBA00023098"/>
    </source>
</evidence>
<keyword evidence="7" id="KW-0547">Nucleotide-binding</keyword>
<sequence length="444" mass="51127">MKFQFSAAKLKLLHSPNEFYQQLIFLCTNARDRISLSALYLGTGNLEGKLVQATREAASRGVRVTYILDAARARRRDKNGNTSLSILSCLKNEFPQNVTITTKYNNSFLSRLLDVLPTGRICDALGLFLEIYGVFHIKIFAIDHTSILCGANLSETYFTNRLDRYFVIQDKSLARWHHHLTDYFVAQENEKINATKNSFRNTITDISILSQKQKRHSKLRKNRKKNKRTKFSVGMVWCFPAMQNFHARIRQEEKLLFELIDTATLLKGSSLGLATAYLNPPQDLINKIVKDPISIDIIFPASSAHGFASASGLRGIIPLAYNKIVQDLSFALSPFQNKRLYAWQLNTNDSFHAKGVWLFQHGSALATITGSSNFNKRARQRDIELSYLLCSSDTRLRRAWTNEWHTYLRNTTRIEFFDKDKEEEATRPLRFYIYLSRLFFSSFL</sequence>
<keyword evidence="2 7" id="KW-0808">Transferase</keyword>
<evidence type="ECO:0000256" key="2">
    <source>
        <dbReference type="ARBA" id="ARBA00022679"/>
    </source>
</evidence>